<dbReference type="SMART" id="SM00184">
    <property type="entry name" value="RING"/>
    <property type="match status" value="1"/>
</dbReference>
<feature type="transmembrane region" description="Helical" evidence="7">
    <location>
        <begin position="171"/>
        <end position="191"/>
    </location>
</feature>
<accession>A0AAJ7XHD6</accession>
<feature type="region of interest" description="Disordered" evidence="6">
    <location>
        <begin position="72"/>
        <end position="129"/>
    </location>
</feature>
<evidence type="ECO:0000256" key="6">
    <source>
        <dbReference type="SAM" id="MobiDB-lite"/>
    </source>
</evidence>
<dbReference type="GO" id="GO:0006869">
    <property type="term" value="P:lipid transport"/>
    <property type="evidence" value="ECO:0007669"/>
    <property type="project" value="InterPro"/>
</dbReference>
<keyword evidence="7" id="KW-0812">Transmembrane</keyword>
<protein>
    <submittedName>
        <fullName evidence="10">Uncharacterized protein LOC116956980</fullName>
    </submittedName>
</protein>
<dbReference type="GO" id="GO:0016020">
    <property type="term" value="C:membrane"/>
    <property type="evidence" value="ECO:0007669"/>
    <property type="project" value="TreeGrafter"/>
</dbReference>
<feature type="compositionally biased region" description="Low complexity" evidence="6">
    <location>
        <begin position="112"/>
        <end position="124"/>
    </location>
</feature>
<keyword evidence="4" id="KW-0862">Zinc</keyword>
<dbReference type="PROSITE" id="PS00518">
    <property type="entry name" value="ZF_RING_1"/>
    <property type="match status" value="1"/>
</dbReference>
<feature type="compositionally biased region" description="Basic and acidic residues" evidence="6">
    <location>
        <begin position="83"/>
        <end position="99"/>
    </location>
</feature>
<keyword evidence="7" id="KW-1133">Transmembrane helix</keyword>
<dbReference type="PANTHER" id="PTHR14096">
    <property type="entry name" value="APOLIPOPROTEIN L"/>
    <property type="match status" value="1"/>
</dbReference>
<evidence type="ECO:0000256" key="2">
    <source>
        <dbReference type="ARBA" id="ARBA00022723"/>
    </source>
</evidence>
<evidence type="ECO:0000256" key="1">
    <source>
        <dbReference type="ARBA" id="ARBA00010090"/>
    </source>
</evidence>
<dbReference type="InterPro" id="IPR001841">
    <property type="entry name" value="Znf_RING"/>
</dbReference>
<organism evidence="9 10">
    <name type="scientific">Petromyzon marinus</name>
    <name type="common">Sea lamprey</name>
    <dbReference type="NCBI Taxonomy" id="7757"/>
    <lineage>
        <taxon>Eukaryota</taxon>
        <taxon>Metazoa</taxon>
        <taxon>Chordata</taxon>
        <taxon>Craniata</taxon>
        <taxon>Vertebrata</taxon>
        <taxon>Cyclostomata</taxon>
        <taxon>Hyperoartia</taxon>
        <taxon>Petromyzontiformes</taxon>
        <taxon>Petromyzontidae</taxon>
        <taxon>Petromyzon</taxon>
    </lineage>
</organism>
<keyword evidence="9" id="KW-1185">Reference proteome</keyword>
<dbReference type="PANTHER" id="PTHR14096:SF28">
    <property type="entry name" value="APOLIPOPROTEIN L, 1-RELATED"/>
    <property type="match status" value="1"/>
</dbReference>
<dbReference type="KEGG" id="pmrn:116956980"/>
<dbReference type="InterPro" id="IPR008405">
    <property type="entry name" value="ApoL"/>
</dbReference>
<sequence length="412" mass="43372">MSSEQSKDQSKPDELTCQICECLFTNPMRLPCCHSFCEVCIEVHWELESTQTEFLCPQAKCEQRWKSKPTLRKDTTLETPAEPAREKLVSEKLDGKQRAANEGGATDEGKASSPQSSPPTQGGSEEWSRARRELAEIFPEWKTKRIEVLKMLAGMIVQLKKRKRDGNISKATGASAGIIGGAMVIAGFALAPVTAGLSLGLSIAGTTTGVAGGITAAGASIAVLVMNKASTKEATENIEKDKIAGARLAEVVRSVYSAASELDVVTMGTLVSERVTAKGGEGGTAHPGIVETATVTVGGIMVARSAKNAAVDIVKNSKALVKVAGAGAANAADDVGFAVAKGVATGGMRMAAVALSSLFLVVDVANLIRAGVNLHKKNPSKIEAHWQGTYDILKLHLVGMAKINDYVERIKK</sequence>
<dbReference type="GO" id="GO:0008289">
    <property type="term" value="F:lipid binding"/>
    <property type="evidence" value="ECO:0007669"/>
    <property type="project" value="InterPro"/>
</dbReference>
<keyword evidence="2" id="KW-0479">Metal-binding</keyword>
<evidence type="ECO:0000256" key="7">
    <source>
        <dbReference type="SAM" id="Phobius"/>
    </source>
</evidence>
<dbReference type="GO" id="GO:0008270">
    <property type="term" value="F:zinc ion binding"/>
    <property type="evidence" value="ECO:0007669"/>
    <property type="project" value="UniProtKB-KW"/>
</dbReference>
<keyword evidence="7" id="KW-0472">Membrane</keyword>
<dbReference type="GO" id="GO:0005576">
    <property type="term" value="C:extracellular region"/>
    <property type="evidence" value="ECO:0007669"/>
    <property type="project" value="InterPro"/>
</dbReference>
<dbReference type="GO" id="GO:0042157">
    <property type="term" value="P:lipoprotein metabolic process"/>
    <property type="evidence" value="ECO:0007669"/>
    <property type="project" value="InterPro"/>
</dbReference>
<reference evidence="10" key="1">
    <citation type="submission" date="2025-08" db="UniProtKB">
        <authorList>
            <consortium name="RefSeq"/>
        </authorList>
    </citation>
    <scope>IDENTIFICATION</scope>
    <source>
        <tissue evidence="10">Sperm</tissue>
    </source>
</reference>
<dbReference type="AlphaFoldDB" id="A0AAJ7XHD6"/>
<dbReference type="Proteomes" id="UP001318040">
    <property type="component" value="Chromosome 68"/>
</dbReference>
<evidence type="ECO:0000313" key="9">
    <source>
        <dbReference type="Proteomes" id="UP001318040"/>
    </source>
</evidence>
<dbReference type="InterPro" id="IPR027370">
    <property type="entry name" value="Znf-RING_euk"/>
</dbReference>
<dbReference type="PROSITE" id="PS50089">
    <property type="entry name" value="ZF_RING_2"/>
    <property type="match status" value="1"/>
</dbReference>
<name>A0AAJ7XHD6_PETMA</name>
<proteinExistence type="inferred from homology"/>
<dbReference type="InterPro" id="IPR013083">
    <property type="entry name" value="Znf_RING/FYVE/PHD"/>
</dbReference>
<dbReference type="RefSeq" id="XP_032834784.1">
    <property type="nucleotide sequence ID" value="XM_032978893.1"/>
</dbReference>
<evidence type="ECO:0000256" key="3">
    <source>
        <dbReference type="ARBA" id="ARBA00022771"/>
    </source>
</evidence>
<dbReference type="Pfam" id="PF05461">
    <property type="entry name" value="ApoL"/>
    <property type="match status" value="1"/>
</dbReference>
<evidence type="ECO:0000313" key="10">
    <source>
        <dbReference type="RefSeq" id="XP_032834784.1"/>
    </source>
</evidence>
<gene>
    <name evidence="10" type="primary">LOC116956980</name>
</gene>
<dbReference type="SUPFAM" id="SSF57850">
    <property type="entry name" value="RING/U-box"/>
    <property type="match status" value="1"/>
</dbReference>
<feature type="domain" description="RING-type" evidence="8">
    <location>
        <begin position="17"/>
        <end position="60"/>
    </location>
</feature>
<dbReference type="Pfam" id="PF13445">
    <property type="entry name" value="zf-RING_UBOX"/>
    <property type="match status" value="1"/>
</dbReference>
<dbReference type="Gene3D" id="3.30.40.10">
    <property type="entry name" value="Zinc/RING finger domain, C3HC4 (zinc finger)"/>
    <property type="match status" value="1"/>
</dbReference>
<comment type="similarity">
    <text evidence="1">Belongs to the apolipoprotein L family.</text>
</comment>
<keyword evidence="3 5" id="KW-0863">Zinc-finger</keyword>
<dbReference type="InterPro" id="IPR017907">
    <property type="entry name" value="Znf_RING_CS"/>
</dbReference>
<feature type="transmembrane region" description="Helical" evidence="7">
    <location>
        <begin position="203"/>
        <end position="225"/>
    </location>
</feature>
<evidence type="ECO:0000256" key="5">
    <source>
        <dbReference type="PROSITE-ProRule" id="PRU00175"/>
    </source>
</evidence>
<evidence type="ECO:0000259" key="8">
    <source>
        <dbReference type="PROSITE" id="PS50089"/>
    </source>
</evidence>
<evidence type="ECO:0000256" key="4">
    <source>
        <dbReference type="ARBA" id="ARBA00022833"/>
    </source>
</evidence>